<dbReference type="Pfam" id="PF01522">
    <property type="entry name" value="Polysacc_deac_1"/>
    <property type="match status" value="1"/>
</dbReference>
<dbReference type="SUPFAM" id="SSF88713">
    <property type="entry name" value="Glycoside hydrolase/deacetylase"/>
    <property type="match status" value="1"/>
</dbReference>
<comment type="caution">
    <text evidence="3">The sequence shown here is derived from an EMBL/GenBank/DDBJ whole genome shotgun (WGS) entry which is preliminary data.</text>
</comment>
<dbReference type="InterPro" id="IPR011330">
    <property type="entry name" value="Glyco_hydro/deAcase_b/a-brl"/>
</dbReference>
<accession>A0A9D4TXL7</accession>
<sequence length="354" mass="39090">MPAAAVAATALLLLAHVVAQPWYLDNASQASNLTSAPGGLMPERTPQFILLTVDDGLNPGTLIRSVTDGRTHLDGCPVPATMFVSMVRNTTKCSTVLELYRQGFEIAAHTLTHKRMVGVDREFVEREIAEGRRQLVECGVPEADIVGVRAPFLWVDPALRQVVHELGLLYDSSIMESMNGSVSNGFGDRLWPFDMGGGIPINCTSDDRYTQICSEEERWPGLWEVPVWQQNELDGPYPMDPGFSYECMCHISNHSALDILKANFDAAYSGNRAPFNVYVHPFWLKNKPDGFDPSLQQLQQFVEYALAKPDVWFITMRQLIAWMQNPVPVDELTPEVLGCGNIGGAGPAQPLLAT</sequence>
<dbReference type="Gene3D" id="3.20.20.370">
    <property type="entry name" value="Glycoside hydrolase/deacetylase"/>
    <property type="match status" value="1"/>
</dbReference>
<dbReference type="InterPro" id="IPR002509">
    <property type="entry name" value="NODB_dom"/>
</dbReference>
<gene>
    <name evidence="3" type="ORF">D9Q98_006201</name>
</gene>
<keyword evidence="4" id="KW-1185">Reference proteome</keyword>
<dbReference type="AlphaFoldDB" id="A0A9D4TXL7"/>
<feature type="domain" description="NodB homology" evidence="2">
    <location>
        <begin position="45"/>
        <end position="168"/>
    </location>
</feature>
<dbReference type="InterPro" id="IPR052740">
    <property type="entry name" value="CE4"/>
</dbReference>
<dbReference type="CDD" id="cd10919">
    <property type="entry name" value="CE4_CDA_like"/>
    <property type="match status" value="1"/>
</dbReference>
<evidence type="ECO:0000313" key="4">
    <source>
        <dbReference type="Proteomes" id="UP001055712"/>
    </source>
</evidence>
<keyword evidence="1" id="KW-0732">Signal</keyword>
<dbReference type="Proteomes" id="UP001055712">
    <property type="component" value="Unassembled WGS sequence"/>
</dbReference>
<dbReference type="GO" id="GO:0016810">
    <property type="term" value="F:hydrolase activity, acting on carbon-nitrogen (but not peptide) bonds"/>
    <property type="evidence" value="ECO:0007669"/>
    <property type="project" value="InterPro"/>
</dbReference>
<evidence type="ECO:0000256" key="1">
    <source>
        <dbReference type="SAM" id="SignalP"/>
    </source>
</evidence>
<proteinExistence type="predicted"/>
<name>A0A9D4TXL7_CHLVU</name>
<dbReference type="GO" id="GO:0005975">
    <property type="term" value="P:carbohydrate metabolic process"/>
    <property type="evidence" value="ECO:0007669"/>
    <property type="project" value="InterPro"/>
</dbReference>
<feature type="chain" id="PRO_5038833318" description="NodB homology domain-containing protein" evidence="1">
    <location>
        <begin position="20"/>
        <end position="354"/>
    </location>
</feature>
<dbReference type="PANTHER" id="PTHR45985">
    <property type="match status" value="1"/>
</dbReference>
<reference evidence="3" key="2">
    <citation type="submission" date="2020-11" db="EMBL/GenBank/DDBJ databases">
        <authorList>
            <person name="Cecchin M."/>
            <person name="Marcolungo L."/>
            <person name="Rossato M."/>
            <person name="Girolomoni L."/>
            <person name="Cosentino E."/>
            <person name="Cuine S."/>
            <person name="Li-Beisson Y."/>
            <person name="Delledonne M."/>
            <person name="Ballottari M."/>
        </authorList>
    </citation>
    <scope>NUCLEOTIDE SEQUENCE</scope>
    <source>
        <strain evidence="3">211/11P</strain>
        <tissue evidence="3">Whole cell</tissue>
    </source>
</reference>
<dbReference type="EMBL" id="SIDB01000002">
    <property type="protein sequence ID" value="KAI3436790.1"/>
    <property type="molecule type" value="Genomic_DNA"/>
</dbReference>
<feature type="signal peptide" evidence="1">
    <location>
        <begin position="1"/>
        <end position="19"/>
    </location>
</feature>
<evidence type="ECO:0000259" key="2">
    <source>
        <dbReference type="Pfam" id="PF01522"/>
    </source>
</evidence>
<protein>
    <recommendedName>
        <fullName evidence="2">NodB homology domain-containing protein</fullName>
    </recommendedName>
</protein>
<organism evidence="3 4">
    <name type="scientific">Chlorella vulgaris</name>
    <name type="common">Green alga</name>
    <dbReference type="NCBI Taxonomy" id="3077"/>
    <lineage>
        <taxon>Eukaryota</taxon>
        <taxon>Viridiplantae</taxon>
        <taxon>Chlorophyta</taxon>
        <taxon>core chlorophytes</taxon>
        <taxon>Trebouxiophyceae</taxon>
        <taxon>Chlorellales</taxon>
        <taxon>Chlorellaceae</taxon>
        <taxon>Chlorella clade</taxon>
        <taxon>Chlorella</taxon>
    </lineage>
</organism>
<reference evidence="3" key="1">
    <citation type="journal article" date="2019" name="Plant J.">
        <title>Chlorella vulgaris genome assembly and annotation reveals the molecular basis for metabolic acclimation to high light conditions.</title>
        <authorList>
            <person name="Cecchin M."/>
            <person name="Marcolungo L."/>
            <person name="Rossato M."/>
            <person name="Girolomoni L."/>
            <person name="Cosentino E."/>
            <person name="Cuine S."/>
            <person name="Li-Beisson Y."/>
            <person name="Delledonne M."/>
            <person name="Ballottari M."/>
        </authorList>
    </citation>
    <scope>NUCLEOTIDE SEQUENCE</scope>
    <source>
        <strain evidence="3">211/11P</strain>
    </source>
</reference>
<dbReference type="OrthoDB" id="504708at2759"/>
<dbReference type="PANTHER" id="PTHR45985:SF3">
    <property type="entry name" value="CHITIN DEACETYLASE-LIKE 4"/>
    <property type="match status" value="1"/>
</dbReference>
<evidence type="ECO:0000313" key="3">
    <source>
        <dbReference type="EMBL" id="KAI3436790.1"/>
    </source>
</evidence>